<protein>
    <submittedName>
        <fullName evidence="2">Tail fiber domain-containing protein</fullName>
    </submittedName>
</protein>
<keyword evidence="3" id="KW-1185">Reference proteome</keyword>
<sequence length="103" mass="11413">MKKVYCKPELRKSAVLSNVTANGAGSLKGVPSDIRLKTDIKPAGTASNGLPLYDFRYLWSDEVYRGVMAQDVLEVFPDAVTTMPNGYLAVRYDMLGLEMTRVH</sequence>
<dbReference type="Pfam" id="PF13884">
    <property type="entry name" value="Peptidase_S74"/>
    <property type="match status" value="1"/>
</dbReference>
<comment type="caution">
    <text evidence="2">The sequence shown here is derived from an EMBL/GenBank/DDBJ whole genome shotgun (WGS) entry which is preliminary data.</text>
</comment>
<organism evidence="2 3">
    <name type="scientific">Mesorhizobium marinum</name>
    <dbReference type="NCBI Taxonomy" id="3228790"/>
    <lineage>
        <taxon>Bacteria</taxon>
        <taxon>Pseudomonadati</taxon>
        <taxon>Pseudomonadota</taxon>
        <taxon>Alphaproteobacteria</taxon>
        <taxon>Hyphomicrobiales</taxon>
        <taxon>Phyllobacteriaceae</taxon>
        <taxon>Mesorhizobium</taxon>
    </lineage>
</organism>
<accession>A0ABV3QXQ7</accession>
<gene>
    <name evidence="2" type="ORF">ABUE31_05585</name>
</gene>
<evidence type="ECO:0000313" key="2">
    <source>
        <dbReference type="EMBL" id="MEW9805452.1"/>
    </source>
</evidence>
<dbReference type="EMBL" id="JBFOCI010000002">
    <property type="protein sequence ID" value="MEW9805452.1"/>
    <property type="molecule type" value="Genomic_DNA"/>
</dbReference>
<name>A0ABV3QXQ7_9HYPH</name>
<dbReference type="Proteomes" id="UP001556196">
    <property type="component" value="Unassembled WGS sequence"/>
</dbReference>
<dbReference type="InterPro" id="IPR030392">
    <property type="entry name" value="S74_ICA"/>
</dbReference>
<feature type="domain" description="Peptidase S74" evidence="1">
    <location>
        <begin position="32"/>
        <end position="81"/>
    </location>
</feature>
<proteinExistence type="predicted"/>
<evidence type="ECO:0000313" key="3">
    <source>
        <dbReference type="Proteomes" id="UP001556196"/>
    </source>
</evidence>
<reference evidence="2 3" key="1">
    <citation type="submission" date="2024-06" db="EMBL/GenBank/DDBJ databases">
        <authorList>
            <person name="Tuo L."/>
        </authorList>
    </citation>
    <scope>NUCLEOTIDE SEQUENCE [LARGE SCALE GENOMIC DNA]</scope>
    <source>
        <strain evidence="2 3">ZMM04-5</strain>
    </source>
</reference>
<dbReference type="RefSeq" id="WP_367722549.1">
    <property type="nucleotide sequence ID" value="NZ_JBFOCI010000002.1"/>
</dbReference>
<evidence type="ECO:0000259" key="1">
    <source>
        <dbReference type="Pfam" id="PF13884"/>
    </source>
</evidence>